<feature type="region of interest" description="Disordered" evidence="1">
    <location>
        <begin position="443"/>
        <end position="462"/>
    </location>
</feature>
<feature type="compositionally biased region" description="Low complexity" evidence="1">
    <location>
        <begin position="246"/>
        <end position="272"/>
    </location>
</feature>
<feature type="region of interest" description="Disordered" evidence="1">
    <location>
        <begin position="469"/>
        <end position="497"/>
    </location>
</feature>
<name>A0A9W6F0B0_9CHLO</name>
<evidence type="ECO:0000313" key="2">
    <source>
        <dbReference type="EMBL" id="GLC51627.1"/>
    </source>
</evidence>
<gene>
    <name evidence="2" type="primary">PLEST004934</name>
    <name evidence="2" type="ORF">PLESTB_000522900</name>
</gene>
<keyword evidence="3" id="KW-1185">Reference proteome</keyword>
<dbReference type="Proteomes" id="UP001165080">
    <property type="component" value="Unassembled WGS sequence"/>
</dbReference>
<feature type="region of interest" description="Disordered" evidence="1">
    <location>
        <begin position="246"/>
        <end position="311"/>
    </location>
</feature>
<feature type="compositionally biased region" description="Low complexity" evidence="1">
    <location>
        <begin position="291"/>
        <end position="307"/>
    </location>
</feature>
<accession>A0A9W6F0B0</accession>
<sequence length="641" mass="64284">MDPGAVGDAAKAQHQQVLTAEALQAALAALLPGAPSGAAQLLSISAQHPQLGQVLVPVQTEQPNSSKQLAKRKGGRTPEETAGAGPPRPPPIKHEVYEDLEEKFNQLQSEREPKRHRGNPKGYQIKSFCKNPACGKQLNGGRTNRCEHCGFDLASHRRNSQLERLIKSGPLTQSQVRTSLRDAANEVHVRTGGKAVVLTLVYIEGGGPAPAQAIAYGKPAAAFVEARKELITSFEAACREHFKEPQAAGVPPQQQPHQHPHHAGAASQQQQQHHQHQLGIPPLLGPQSDPAASTAAAGSSTAASAAAPPRPCTLGPSSQLLSAVNAAAAAAAAAATAGPGGLPGPPTGAATAATAAAAAPPPPVDLDSVIAATLSDPAAAIARCCEARVSGDVLARLPQTMQLTVLMQAGLLAGEAASVVVELESRQRLQQLPALSLASLSHQLSQQQQLPPHQPQQVPAAPAAALIPALQQQQQQQHPMAPAAPRPAPAAQHWVPGVGGGAVGSAASQDAVPGPYHTAASGGLVPTGAAAAAAAAAAVHGGGMPLLGPLQAAIMAAAAAGAGADGVLGQGVGAASAAAGGPGLGQQLPGLMAVAQQGTPTGAAELPDFGTVQHQGLSQPGVGHQMQAPGQQAAGPVQPHL</sequence>
<feature type="compositionally biased region" description="Polar residues" evidence="1">
    <location>
        <begin position="59"/>
        <end position="68"/>
    </location>
</feature>
<organism evidence="2 3">
    <name type="scientific">Pleodorina starrii</name>
    <dbReference type="NCBI Taxonomy" id="330485"/>
    <lineage>
        <taxon>Eukaryota</taxon>
        <taxon>Viridiplantae</taxon>
        <taxon>Chlorophyta</taxon>
        <taxon>core chlorophytes</taxon>
        <taxon>Chlorophyceae</taxon>
        <taxon>CS clade</taxon>
        <taxon>Chlamydomonadales</taxon>
        <taxon>Volvocaceae</taxon>
        <taxon>Pleodorina</taxon>
    </lineage>
</organism>
<reference evidence="2 3" key="1">
    <citation type="journal article" date="2023" name="Commun. Biol.">
        <title>Reorganization of the ancestral sex-determining regions during the evolution of trioecy in Pleodorina starrii.</title>
        <authorList>
            <person name="Takahashi K."/>
            <person name="Suzuki S."/>
            <person name="Kawai-Toyooka H."/>
            <person name="Yamamoto K."/>
            <person name="Hamaji T."/>
            <person name="Ootsuki R."/>
            <person name="Yamaguchi H."/>
            <person name="Kawachi M."/>
            <person name="Higashiyama T."/>
            <person name="Nozaki H."/>
        </authorList>
    </citation>
    <scope>NUCLEOTIDE SEQUENCE [LARGE SCALE GENOMIC DNA]</scope>
    <source>
        <strain evidence="2 3">NIES-4479</strain>
    </source>
</reference>
<feature type="compositionally biased region" description="Low complexity" evidence="1">
    <location>
        <begin position="469"/>
        <end position="481"/>
    </location>
</feature>
<comment type="caution">
    <text evidence="2">The sequence shown here is derived from an EMBL/GenBank/DDBJ whole genome shotgun (WGS) entry which is preliminary data.</text>
</comment>
<feature type="compositionally biased region" description="Low complexity" evidence="1">
    <location>
        <begin position="623"/>
        <end position="641"/>
    </location>
</feature>
<proteinExistence type="predicted"/>
<protein>
    <submittedName>
        <fullName evidence="2">Uncharacterized protein</fullName>
    </submittedName>
</protein>
<dbReference type="EMBL" id="BRXU01000004">
    <property type="protein sequence ID" value="GLC51627.1"/>
    <property type="molecule type" value="Genomic_DNA"/>
</dbReference>
<feature type="region of interest" description="Disordered" evidence="1">
    <location>
        <begin position="618"/>
        <end position="641"/>
    </location>
</feature>
<dbReference type="AlphaFoldDB" id="A0A9W6F0B0"/>
<feature type="region of interest" description="Disordered" evidence="1">
    <location>
        <begin position="57"/>
        <end position="93"/>
    </location>
</feature>
<dbReference type="OrthoDB" id="544380at2759"/>
<evidence type="ECO:0000256" key="1">
    <source>
        <dbReference type="SAM" id="MobiDB-lite"/>
    </source>
</evidence>
<evidence type="ECO:0000313" key="3">
    <source>
        <dbReference type="Proteomes" id="UP001165080"/>
    </source>
</evidence>